<proteinExistence type="predicted"/>
<accession>A0A7Z0UYD0</accession>
<dbReference type="Proteomes" id="UP000078446">
    <property type="component" value="Unassembled WGS sequence"/>
</dbReference>
<dbReference type="EMBL" id="LXHE01000012">
    <property type="protein sequence ID" value="OAV00661.1"/>
    <property type="molecule type" value="Genomic_DNA"/>
</dbReference>
<comment type="caution">
    <text evidence="1">The sequence shown here is derived from an EMBL/GenBank/DDBJ whole genome shotgun (WGS) entry which is preliminary data.</text>
</comment>
<organism evidence="1 2">
    <name type="scientific">Moraxella catarrhalis</name>
    <name type="common">Branhamella catarrhalis</name>
    <dbReference type="NCBI Taxonomy" id="480"/>
    <lineage>
        <taxon>Bacteria</taxon>
        <taxon>Pseudomonadati</taxon>
        <taxon>Pseudomonadota</taxon>
        <taxon>Gammaproteobacteria</taxon>
        <taxon>Moraxellales</taxon>
        <taxon>Moraxellaceae</taxon>
        <taxon>Moraxella</taxon>
    </lineage>
</organism>
<reference evidence="1 2" key="1">
    <citation type="journal article" date="2016" name="Genome Biol. Evol.">
        <title>Comparative Genomic Analyses of the Moraxella catarrhalis Serosensitive and Seroresistant Lineages Demonstrate Their Independent Evolution.</title>
        <authorList>
            <person name="Earl J.P."/>
            <person name="de Vries S.P."/>
            <person name="Ahmed A."/>
            <person name="Powell E."/>
            <person name="Schultz M.P."/>
            <person name="Hermans P.W."/>
            <person name="Hill D.J."/>
            <person name="Zhou Z."/>
            <person name="Constantinidou C.I."/>
            <person name="Hu F.Z."/>
            <person name="Bootsma H.J."/>
            <person name="Ehrlich G.D."/>
        </authorList>
    </citation>
    <scope>NUCLEOTIDE SEQUENCE [LARGE SCALE GENOMIC DNA]</scope>
    <source>
        <strain evidence="1 2">Z7574</strain>
    </source>
</reference>
<protein>
    <submittedName>
        <fullName evidence="1">Uncharacterized protein</fullName>
    </submittedName>
</protein>
<dbReference type="AlphaFoldDB" id="A0A7Z0UYD0"/>
<name>A0A7Z0UYD0_MORCA</name>
<gene>
    <name evidence="1" type="ORF">AO382_1215</name>
</gene>
<evidence type="ECO:0000313" key="2">
    <source>
        <dbReference type="Proteomes" id="UP000078446"/>
    </source>
</evidence>
<sequence>MNYLVQNLTGKQAIANGLSELWEQIEDVTSRPLDVLNNDYLKQIKLELS</sequence>
<evidence type="ECO:0000313" key="1">
    <source>
        <dbReference type="EMBL" id="OAV00661.1"/>
    </source>
</evidence>